<evidence type="ECO:0000313" key="2">
    <source>
        <dbReference type="Proteomes" id="UP000814128"/>
    </source>
</evidence>
<proteinExistence type="predicted"/>
<keyword evidence="2" id="KW-1185">Reference proteome</keyword>
<gene>
    <name evidence="1" type="ORF">K488DRAFT_90051</name>
</gene>
<sequence length="382" mass="40350">MSPLLRVLHSTARALADLFCTLQPIADAHNEAPPVSTATLYLRLVASAGSPLPPPAAIPEVCARCTRRFAMELPRDTDATLAPPESRMRPAILRSVAVHEQGADESYPPSSGSDGSVRLPPTPTQSRRQGAHSARRPRPPLLYPAAPRLDATPPDIDLGLAVGELHSHGGVSEQTVPHLGLGLGLGLDITGLGILPRTHPAEPGAPSTSFLRDLHAAFVSPSSTLGSPPALSTGSLSPPDTASPPSFALSPPPFVTAVRADIGAPSDDDGTYDSDDDSFFLARPRPRPPVRVLKPRVKPHRVPSHGSLSPSPVPRSPTSPSSPQPELKPRSSLSIQRPPPSRTRSPRMLGVFDQDTVASAARRVSFSSVGSCDSDGRPRWRF</sequence>
<protein>
    <submittedName>
        <fullName evidence="1">Uncharacterized protein</fullName>
    </submittedName>
</protein>
<comment type="caution">
    <text evidence="1">The sequence shown here is derived from an EMBL/GenBank/DDBJ whole genome shotgun (WGS) entry which is preliminary data.</text>
</comment>
<reference evidence="1" key="2">
    <citation type="journal article" date="2022" name="New Phytol.">
        <title>Evolutionary transition to the ectomycorrhizal habit in the genomes of a hyperdiverse lineage of mushroom-forming fungi.</title>
        <authorList>
            <person name="Looney B."/>
            <person name="Miyauchi S."/>
            <person name="Morin E."/>
            <person name="Drula E."/>
            <person name="Courty P.E."/>
            <person name="Kohler A."/>
            <person name="Kuo A."/>
            <person name="LaButti K."/>
            <person name="Pangilinan J."/>
            <person name="Lipzen A."/>
            <person name="Riley R."/>
            <person name="Andreopoulos W."/>
            <person name="He G."/>
            <person name="Johnson J."/>
            <person name="Nolan M."/>
            <person name="Tritt A."/>
            <person name="Barry K.W."/>
            <person name="Grigoriev I.V."/>
            <person name="Nagy L.G."/>
            <person name="Hibbett D."/>
            <person name="Henrissat B."/>
            <person name="Matheny P.B."/>
            <person name="Labbe J."/>
            <person name="Martin F.M."/>
        </authorList>
    </citation>
    <scope>NUCLEOTIDE SEQUENCE</scope>
    <source>
        <strain evidence="1">EC-137</strain>
    </source>
</reference>
<accession>A0ACB8Q950</accession>
<organism evidence="1 2">
    <name type="scientific">Vararia minispora EC-137</name>
    <dbReference type="NCBI Taxonomy" id="1314806"/>
    <lineage>
        <taxon>Eukaryota</taxon>
        <taxon>Fungi</taxon>
        <taxon>Dikarya</taxon>
        <taxon>Basidiomycota</taxon>
        <taxon>Agaricomycotina</taxon>
        <taxon>Agaricomycetes</taxon>
        <taxon>Russulales</taxon>
        <taxon>Lachnocladiaceae</taxon>
        <taxon>Vararia</taxon>
    </lineage>
</organism>
<dbReference type="EMBL" id="MU273787">
    <property type="protein sequence ID" value="KAI0028147.1"/>
    <property type="molecule type" value="Genomic_DNA"/>
</dbReference>
<reference evidence="1" key="1">
    <citation type="submission" date="2021-02" db="EMBL/GenBank/DDBJ databases">
        <authorList>
            <consortium name="DOE Joint Genome Institute"/>
            <person name="Ahrendt S."/>
            <person name="Looney B.P."/>
            <person name="Miyauchi S."/>
            <person name="Morin E."/>
            <person name="Drula E."/>
            <person name="Courty P.E."/>
            <person name="Chicoki N."/>
            <person name="Fauchery L."/>
            <person name="Kohler A."/>
            <person name="Kuo A."/>
            <person name="Labutti K."/>
            <person name="Pangilinan J."/>
            <person name="Lipzen A."/>
            <person name="Riley R."/>
            <person name="Andreopoulos W."/>
            <person name="He G."/>
            <person name="Johnson J."/>
            <person name="Barry K.W."/>
            <person name="Grigoriev I.V."/>
            <person name="Nagy L."/>
            <person name="Hibbett D."/>
            <person name="Henrissat B."/>
            <person name="Matheny P.B."/>
            <person name="Labbe J."/>
            <person name="Martin F."/>
        </authorList>
    </citation>
    <scope>NUCLEOTIDE SEQUENCE</scope>
    <source>
        <strain evidence="1">EC-137</strain>
    </source>
</reference>
<name>A0ACB8Q950_9AGAM</name>
<dbReference type="Proteomes" id="UP000814128">
    <property type="component" value="Unassembled WGS sequence"/>
</dbReference>
<evidence type="ECO:0000313" key="1">
    <source>
        <dbReference type="EMBL" id="KAI0028147.1"/>
    </source>
</evidence>